<dbReference type="Proteomes" id="UP000306192">
    <property type="component" value="Unassembled WGS sequence"/>
</dbReference>
<sequence>MIAMTGTLRTADAVHAIPELGQTLRRNYEHILLHTGQMLVVFPTVGTVLVTEQTQKMRFDLVADSRIVITTRISALETDLAKRAPGQTLRLEWCHSGAVPVPFR</sequence>
<keyword evidence="2" id="KW-1185">Reference proteome</keyword>
<dbReference type="AlphaFoldDB" id="A0A4T2BY66"/>
<protein>
    <recommendedName>
        <fullName evidence="3">DUF2218 domain-containing protein</fullName>
    </recommendedName>
</protein>
<dbReference type="RefSeq" id="WP_136641999.1">
    <property type="nucleotide sequence ID" value="NZ_QYRT01000014.1"/>
</dbReference>
<dbReference type="EMBL" id="QYRT01000014">
    <property type="protein sequence ID" value="TIH36903.1"/>
    <property type="molecule type" value="Genomic_DNA"/>
</dbReference>
<proteinExistence type="predicted"/>
<name>A0A4T2BY66_9MICO</name>
<comment type="caution">
    <text evidence="1">The sequence shown here is derived from an EMBL/GenBank/DDBJ whole genome shotgun (WGS) entry which is preliminary data.</text>
</comment>
<evidence type="ECO:0000313" key="1">
    <source>
        <dbReference type="EMBL" id="TIH36903.1"/>
    </source>
</evidence>
<gene>
    <name evidence="1" type="ORF">D4765_09155</name>
</gene>
<evidence type="ECO:0000313" key="2">
    <source>
        <dbReference type="Proteomes" id="UP000306192"/>
    </source>
</evidence>
<organism evidence="1 2">
    <name type="scientific">Subtercola vilae</name>
    <dbReference type="NCBI Taxonomy" id="2056433"/>
    <lineage>
        <taxon>Bacteria</taxon>
        <taxon>Bacillati</taxon>
        <taxon>Actinomycetota</taxon>
        <taxon>Actinomycetes</taxon>
        <taxon>Micrococcales</taxon>
        <taxon>Microbacteriaceae</taxon>
        <taxon>Subtercola</taxon>
    </lineage>
</organism>
<reference evidence="1 2" key="1">
    <citation type="journal article" date="2019" name="Microorganisms">
        <title>Systematic Affiliation and Genome Analysis of Subtercola vilae DB165(T) with Particular Emphasis on Cold Adaptation of an Isolate from a High-Altitude Cold Volcano Lake.</title>
        <authorList>
            <person name="Villalobos A.S."/>
            <person name="Wiese J."/>
            <person name="Imhoff J.F."/>
            <person name="Dorador C."/>
            <person name="Keller A."/>
            <person name="Hentschel U."/>
        </authorList>
    </citation>
    <scope>NUCLEOTIDE SEQUENCE [LARGE SCALE GENOMIC DNA]</scope>
    <source>
        <strain evidence="1 2">DB165</strain>
    </source>
</reference>
<accession>A0A4T2BY66</accession>
<evidence type="ECO:0008006" key="3">
    <source>
        <dbReference type="Google" id="ProtNLM"/>
    </source>
</evidence>
<dbReference type="OrthoDB" id="5115960at2"/>